<proteinExistence type="inferred from homology"/>
<dbReference type="EMBL" id="ADKX01000001">
    <property type="protein sequence ID" value="EFW06496.1"/>
    <property type="molecule type" value="Genomic_DNA"/>
</dbReference>
<comment type="similarity">
    <text evidence="1 4">Belongs to the prolyl-tRNA editing family. YbaK/EbsC subfamily.</text>
</comment>
<dbReference type="GO" id="GO:0006412">
    <property type="term" value="P:translation"/>
    <property type="evidence" value="ECO:0007669"/>
    <property type="project" value="UniProtKB-KW"/>
</dbReference>
<dbReference type="PANTHER" id="PTHR30411">
    <property type="entry name" value="CYTOPLASMIC PROTEIN"/>
    <property type="match status" value="1"/>
</dbReference>
<keyword evidence="3 4" id="KW-0456">Lyase</keyword>
<dbReference type="NCBIfam" id="TIGR00011">
    <property type="entry name" value="YbaK_EbsC"/>
    <property type="match status" value="1"/>
</dbReference>
<evidence type="ECO:0000313" key="6">
    <source>
        <dbReference type="EMBL" id="EFW06496.1"/>
    </source>
</evidence>
<gene>
    <name evidence="6" type="ORF">HMPREF9488_00033</name>
</gene>
<dbReference type="Pfam" id="PF04073">
    <property type="entry name" value="tRNA_edit"/>
    <property type="match status" value="1"/>
</dbReference>
<dbReference type="InterPro" id="IPR004369">
    <property type="entry name" value="Prolyl-tRNA_editing_YbaK/EbsC"/>
</dbReference>
<accession>E7G5J5</accession>
<dbReference type="PIRSF" id="PIRSF006181">
    <property type="entry name" value="EbsC_YbaK"/>
    <property type="match status" value="1"/>
</dbReference>
<dbReference type="GO" id="GO:0002161">
    <property type="term" value="F:aminoacyl-tRNA deacylase activity"/>
    <property type="evidence" value="ECO:0007669"/>
    <property type="project" value="InterPro"/>
</dbReference>
<evidence type="ECO:0000256" key="2">
    <source>
        <dbReference type="ARBA" id="ARBA00022917"/>
    </source>
</evidence>
<comment type="caution">
    <text evidence="6">The sequence shown here is derived from an EMBL/GenBank/DDBJ whole genome shotgun (WGS) entry which is preliminary data.</text>
</comment>
<dbReference type="GO" id="GO:0016829">
    <property type="term" value="F:lyase activity"/>
    <property type="evidence" value="ECO:0007669"/>
    <property type="project" value="UniProtKB-KW"/>
</dbReference>
<dbReference type="Proteomes" id="UP000003157">
    <property type="component" value="Unassembled WGS sequence"/>
</dbReference>
<dbReference type="AlphaFoldDB" id="E7G5J5"/>
<evidence type="ECO:0000313" key="7">
    <source>
        <dbReference type="Proteomes" id="UP000003157"/>
    </source>
</evidence>
<evidence type="ECO:0000259" key="5">
    <source>
        <dbReference type="Pfam" id="PF04073"/>
    </source>
</evidence>
<evidence type="ECO:0000256" key="3">
    <source>
        <dbReference type="ARBA" id="ARBA00023239"/>
    </source>
</evidence>
<dbReference type="HOGENOM" id="CLU_094875_3_0_9"/>
<reference evidence="6 7" key="1">
    <citation type="submission" date="2010-12" db="EMBL/GenBank/DDBJ databases">
        <title>The Genome Sequence of Coprobacillus sp. strain 29_1.</title>
        <authorList>
            <consortium name="The Broad Institute Genome Sequencing Platform"/>
            <person name="Earl A."/>
            <person name="Ward D."/>
            <person name="Feldgarden M."/>
            <person name="Gevers D."/>
            <person name="Daigneault M."/>
            <person name="Sibley C.D."/>
            <person name="White A."/>
            <person name="Strauss J."/>
            <person name="Allen-Vercoe E."/>
            <person name="Young S.K."/>
            <person name="Zeng Q."/>
            <person name="Gargeya S."/>
            <person name="Fitzgerald M."/>
            <person name="Haas B."/>
            <person name="Abouelleil A."/>
            <person name="Alvarado L."/>
            <person name="Arachchi H.M."/>
            <person name="Berlin A."/>
            <person name="Brown A."/>
            <person name="Chapman S.B."/>
            <person name="Chen Z."/>
            <person name="Dunbar C."/>
            <person name="Freedman E."/>
            <person name="Gearin G."/>
            <person name="Gellesch M."/>
            <person name="Goldberg J."/>
            <person name="Griggs A."/>
            <person name="Gujja S."/>
            <person name="Heilman E."/>
            <person name="Heiman D."/>
            <person name="Howarth C."/>
            <person name="Larson L."/>
            <person name="Lui A."/>
            <person name="MacDonald P.J.P."/>
            <person name="Mehta T."/>
            <person name="Montmayeur A."/>
            <person name="Murphy C."/>
            <person name="Neiman D."/>
            <person name="Pearson M."/>
            <person name="Priest M."/>
            <person name="Roberts A."/>
            <person name="Saif S."/>
            <person name="Shea T."/>
            <person name="Shenoy N."/>
            <person name="Sisk P."/>
            <person name="Stolte C."/>
            <person name="Sykes S."/>
            <person name="White J."/>
            <person name="Yandava C."/>
            <person name="Nusbaum C."/>
            <person name="Birren B."/>
        </authorList>
    </citation>
    <scope>NUCLEOTIDE SEQUENCE [LARGE SCALE GENOMIC DNA]</scope>
    <source>
        <strain evidence="6 7">29_1</strain>
    </source>
</reference>
<evidence type="ECO:0000256" key="4">
    <source>
        <dbReference type="PIRNR" id="PIRNR006181"/>
    </source>
</evidence>
<keyword evidence="7" id="KW-1185">Reference proteome</keyword>
<feature type="domain" description="YbaK/aminoacyl-tRNA synthetase-associated" evidence="5">
    <location>
        <begin position="39"/>
        <end position="146"/>
    </location>
</feature>
<dbReference type="InterPro" id="IPR036754">
    <property type="entry name" value="YbaK/aa-tRNA-synt-asso_dom_sf"/>
</dbReference>
<dbReference type="SUPFAM" id="SSF55826">
    <property type="entry name" value="YbaK/ProRS associated domain"/>
    <property type="match status" value="1"/>
</dbReference>
<evidence type="ECO:0000256" key="1">
    <source>
        <dbReference type="ARBA" id="ARBA00009798"/>
    </source>
</evidence>
<dbReference type="CDD" id="cd00002">
    <property type="entry name" value="YbaK_deacylase"/>
    <property type="match status" value="1"/>
</dbReference>
<dbReference type="STRING" id="100884.GCA_000269565_01668"/>
<dbReference type="GeneID" id="78229538"/>
<protein>
    <recommendedName>
        <fullName evidence="4">Cys-tRNA(Pro)/Cys-tRNA(Cys) deacylase</fullName>
        <ecNumber evidence="4">4.2.-.-</ecNumber>
    </recommendedName>
</protein>
<dbReference type="InterPro" id="IPR007214">
    <property type="entry name" value="YbaK/aa-tRNA-synth-assoc-dom"/>
</dbReference>
<dbReference type="RefSeq" id="WP_008787161.1">
    <property type="nucleotide sequence ID" value="NZ_AKCB01000001.1"/>
</dbReference>
<sequence length="160" mass="18345">MKKVKTNVLRILEQKHIDYETREYDYDDEHLSGQYIVSQVDLQADEIYKTLVLSCHNGYLVCCIPILEEIDLKKLAKVSGHKSVSMIHQKDLFNVTGYIRGGCSPIGMKRTFKTYFQEDMSHMNKVAVSAGKRGLQVIIAPEELRKCVNGEYADVMRRGK</sequence>
<keyword evidence="2 4" id="KW-0648">Protein biosynthesis</keyword>
<organism evidence="6 7">
    <name type="scientific">Coprobacillus cateniformis</name>
    <dbReference type="NCBI Taxonomy" id="100884"/>
    <lineage>
        <taxon>Bacteria</taxon>
        <taxon>Bacillati</taxon>
        <taxon>Bacillota</taxon>
        <taxon>Erysipelotrichia</taxon>
        <taxon>Erysipelotrichales</taxon>
        <taxon>Coprobacillaceae</taxon>
        <taxon>Coprobacillus</taxon>
    </lineage>
</organism>
<dbReference type="Gene3D" id="3.90.960.10">
    <property type="entry name" value="YbaK/aminoacyl-tRNA synthetase-associated domain"/>
    <property type="match status" value="1"/>
</dbReference>
<dbReference type="EC" id="4.2.-.-" evidence="4"/>
<dbReference type="OrthoDB" id="9809296at2"/>
<dbReference type="PANTHER" id="PTHR30411:SF0">
    <property type="entry name" value="CYS-TRNA(PRO)_CYS-TRNA(CYS) DEACYLASE YBAK"/>
    <property type="match status" value="1"/>
</dbReference>
<name>E7G5J5_9FIRM</name>
<dbReference type="eggNOG" id="COG2606">
    <property type="taxonomic scope" value="Bacteria"/>
</dbReference>